<keyword evidence="4 6" id="KW-1015">Disulfide bond</keyword>
<feature type="domain" description="EGF-like" evidence="9">
    <location>
        <begin position="464"/>
        <end position="501"/>
    </location>
</feature>
<keyword evidence="3" id="KW-0677">Repeat</keyword>
<feature type="domain" description="EGF-like" evidence="9">
    <location>
        <begin position="154"/>
        <end position="192"/>
    </location>
</feature>
<dbReference type="InterPro" id="IPR013032">
    <property type="entry name" value="EGF-like_CS"/>
</dbReference>
<feature type="domain" description="EGF-like" evidence="9">
    <location>
        <begin position="1368"/>
        <end position="1406"/>
    </location>
</feature>
<feature type="domain" description="EGF-like" evidence="9">
    <location>
        <begin position="355"/>
        <end position="394"/>
    </location>
</feature>
<keyword evidence="2" id="KW-0732">Signal</keyword>
<feature type="domain" description="EGF-like" evidence="9">
    <location>
        <begin position="1816"/>
        <end position="1854"/>
    </location>
</feature>
<feature type="domain" description="EGF-like" evidence="9">
    <location>
        <begin position="1520"/>
        <end position="1559"/>
    </location>
</feature>
<dbReference type="InterPro" id="IPR002035">
    <property type="entry name" value="VWF_A"/>
</dbReference>
<feature type="domain" description="EGF-like" evidence="9">
    <location>
        <begin position="1063"/>
        <end position="1103"/>
    </location>
</feature>
<evidence type="ECO:0000259" key="9">
    <source>
        <dbReference type="PROSITE" id="PS50026"/>
    </source>
</evidence>
<dbReference type="Pfam" id="PF12947">
    <property type="entry name" value="EGF_3"/>
    <property type="match status" value="2"/>
</dbReference>
<dbReference type="FunFam" id="3.40.50.410:FF:000047">
    <property type="entry name" value="von Willebrand factor A domain containing 2"/>
    <property type="match status" value="1"/>
</dbReference>
<feature type="domain" description="SEA" evidence="8">
    <location>
        <begin position="2279"/>
        <end position="2411"/>
    </location>
</feature>
<dbReference type="InterPro" id="IPR056590">
    <property type="entry name" value="Mua-3/Mup-4_EGF"/>
</dbReference>
<dbReference type="PROSITE" id="PS01187">
    <property type="entry name" value="EGF_CA"/>
    <property type="match status" value="1"/>
</dbReference>
<evidence type="ECO:0000313" key="12">
    <source>
        <dbReference type="Proteomes" id="UP000276776"/>
    </source>
</evidence>
<feature type="domain" description="EGF-like" evidence="9">
    <location>
        <begin position="1013"/>
        <end position="1051"/>
    </location>
</feature>
<evidence type="ECO:0000256" key="5">
    <source>
        <dbReference type="ARBA" id="ARBA00023180"/>
    </source>
</evidence>
<keyword evidence="7" id="KW-0812">Transmembrane</keyword>
<feature type="domain" description="EGF-like" evidence="9">
    <location>
        <begin position="1767"/>
        <end position="1805"/>
    </location>
</feature>
<evidence type="ECO:0000259" key="10">
    <source>
        <dbReference type="PROSITE" id="PS50234"/>
    </source>
</evidence>
<dbReference type="PROSITE" id="PS50024">
    <property type="entry name" value="SEA"/>
    <property type="match status" value="2"/>
</dbReference>
<feature type="domain" description="EGF-like" evidence="9">
    <location>
        <begin position="1717"/>
        <end position="1755"/>
    </location>
</feature>
<feature type="domain" description="EGF-like" evidence="9">
    <location>
        <begin position="2733"/>
        <end position="2771"/>
    </location>
</feature>
<feature type="domain" description="EGF-like" evidence="9">
    <location>
        <begin position="1972"/>
        <end position="2013"/>
    </location>
</feature>
<protein>
    <recommendedName>
        <fullName evidence="13">Transmembrane cell adhesion receptor mua-3</fullName>
    </recommendedName>
</protein>
<keyword evidence="1 6" id="KW-0245">EGF-like domain</keyword>
<dbReference type="PROSITE" id="PS00022">
    <property type="entry name" value="EGF_1"/>
    <property type="match status" value="1"/>
</dbReference>
<dbReference type="FunFam" id="2.10.25.10:FF:000038">
    <property type="entry name" value="Fibrillin 2"/>
    <property type="match status" value="1"/>
</dbReference>
<keyword evidence="7" id="KW-1133">Transmembrane helix</keyword>
<gene>
    <name evidence="11" type="ORF">TCLT_LOCUS8342</name>
</gene>
<dbReference type="Pfam" id="PF25314">
    <property type="entry name" value="TNFR_nem"/>
    <property type="match status" value="2"/>
</dbReference>
<dbReference type="SMART" id="SM00179">
    <property type="entry name" value="EGF_CA"/>
    <property type="match status" value="35"/>
</dbReference>
<dbReference type="PANTHER" id="PTHR24039:SF40">
    <property type="entry name" value="TRANSMEMBRANE MATRIX RECEPTOR MUP-4"/>
    <property type="match status" value="1"/>
</dbReference>
<feature type="disulfide bond" evidence="6">
    <location>
        <begin position="431"/>
        <end position="448"/>
    </location>
</feature>
<dbReference type="Pfam" id="PF00008">
    <property type="entry name" value="EGF"/>
    <property type="match status" value="1"/>
</dbReference>
<dbReference type="InterPro" id="IPR018097">
    <property type="entry name" value="EGF_Ca-bd_CS"/>
</dbReference>
<evidence type="ECO:0008006" key="13">
    <source>
        <dbReference type="Google" id="ProtNLM"/>
    </source>
</evidence>
<feature type="domain" description="EGF-like" evidence="9">
    <location>
        <begin position="2123"/>
        <end position="2162"/>
    </location>
</feature>
<dbReference type="InterPro" id="IPR001881">
    <property type="entry name" value="EGF-like_Ca-bd_dom"/>
</dbReference>
<feature type="domain" description="EGF-like" evidence="9">
    <location>
        <begin position="1920"/>
        <end position="1960"/>
    </location>
</feature>
<dbReference type="PANTHER" id="PTHR24039">
    <property type="entry name" value="FIBRILLIN-RELATED"/>
    <property type="match status" value="1"/>
</dbReference>
<dbReference type="InterPro" id="IPR000082">
    <property type="entry name" value="SEA_dom"/>
</dbReference>
<feature type="domain" description="EGF-like" evidence="9">
    <location>
        <begin position="1318"/>
        <end position="1356"/>
    </location>
</feature>
<dbReference type="Pfam" id="PF25478">
    <property type="entry name" value="EGF_Mua-3"/>
    <property type="match status" value="1"/>
</dbReference>
<feature type="disulfide bond" evidence="6">
    <location>
        <begin position="2785"/>
        <end position="2802"/>
    </location>
</feature>
<keyword evidence="7" id="KW-0472">Membrane</keyword>
<feature type="domain" description="EGF-like" evidence="9">
    <location>
        <begin position="1164"/>
        <end position="1203"/>
    </location>
</feature>
<feature type="domain" description="EGF-like" evidence="9">
    <location>
        <begin position="2025"/>
        <end position="2064"/>
    </location>
</feature>
<dbReference type="GO" id="GO:0005509">
    <property type="term" value="F:calcium ion binding"/>
    <property type="evidence" value="ECO:0007669"/>
    <property type="project" value="InterPro"/>
</dbReference>
<feature type="domain" description="EGF-like" evidence="9">
    <location>
        <begin position="2582"/>
        <end position="2619"/>
    </location>
</feature>
<dbReference type="SMART" id="SM00181">
    <property type="entry name" value="EGF"/>
    <property type="match status" value="44"/>
</dbReference>
<feature type="domain" description="EGF-like" evidence="9">
    <location>
        <begin position="1863"/>
        <end position="1902"/>
    </location>
</feature>
<dbReference type="PROSITE" id="PS00010">
    <property type="entry name" value="ASX_HYDROXYL"/>
    <property type="match status" value="29"/>
</dbReference>
<evidence type="ECO:0000256" key="1">
    <source>
        <dbReference type="ARBA" id="ARBA00022536"/>
    </source>
</evidence>
<dbReference type="InterPro" id="IPR000742">
    <property type="entry name" value="EGF"/>
</dbReference>
<feature type="domain" description="EGF-like" evidence="9">
    <location>
        <begin position="302"/>
        <end position="343"/>
    </location>
</feature>
<evidence type="ECO:0000256" key="4">
    <source>
        <dbReference type="ARBA" id="ARBA00023157"/>
    </source>
</evidence>
<feature type="domain" description="EGF-like" evidence="9">
    <location>
        <begin position="513"/>
        <end position="551"/>
    </location>
</feature>
<feature type="domain" description="EGF-like" evidence="9">
    <location>
        <begin position="2170"/>
        <end position="2210"/>
    </location>
</feature>
<reference evidence="11 12" key="1">
    <citation type="submission" date="2018-11" db="EMBL/GenBank/DDBJ databases">
        <authorList>
            <consortium name="Pathogen Informatics"/>
        </authorList>
    </citation>
    <scope>NUCLEOTIDE SEQUENCE [LARGE SCALE GENOMIC DNA]</scope>
</reference>
<dbReference type="Pfam" id="PF23427">
    <property type="entry name" value="EGF_4"/>
    <property type="match status" value="1"/>
</dbReference>
<dbReference type="InterPro" id="IPR024731">
    <property type="entry name" value="NELL2-like_EGF"/>
</dbReference>
<dbReference type="Gene3D" id="3.40.50.410">
    <property type="entry name" value="von Willebrand factor, type A domain"/>
    <property type="match status" value="1"/>
</dbReference>
<dbReference type="SMART" id="SM00327">
    <property type="entry name" value="VWA"/>
    <property type="match status" value="1"/>
</dbReference>
<dbReference type="InterPro" id="IPR036465">
    <property type="entry name" value="vWFA_dom_sf"/>
</dbReference>
<dbReference type="Proteomes" id="UP000276776">
    <property type="component" value="Unassembled WGS sequence"/>
</dbReference>
<evidence type="ECO:0000256" key="6">
    <source>
        <dbReference type="PROSITE-ProRule" id="PRU00076"/>
    </source>
</evidence>
<evidence type="ECO:0000256" key="3">
    <source>
        <dbReference type="ARBA" id="ARBA00022737"/>
    </source>
</evidence>
<feature type="domain" description="EGF-like" evidence="9">
    <location>
        <begin position="1569"/>
        <end position="1608"/>
    </location>
</feature>
<dbReference type="EMBL" id="UYYF01004617">
    <property type="protein sequence ID" value="VDN05893.1"/>
    <property type="molecule type" value="Genomic_DNA"/>
</dbReference>
<evidence type="ECO:0000256" key="7">
    <source>
        <dbReference type="SAM" id="Phobius"/>
    </source>
</evidence>
<dbReference type="SUPFAM" id="SSF57184">
    <property type="entry name" value="Growth factor receptor domain"/>
    <property type="match status" value="3"/>
</dbReference>
<dbReference type="InterPro" id="IPR057353">
    <property type="entry name" value="TNFR_nem"/>
</dbReference>
<feature type="domain" description="SEA" evidence="8">
    <location>
        <begin position="2455"/>
        <end position="2580"/>
    </location>
</feature>
<feature type="domain" description="EGF-like" evidence="9">
    <location>
        <begin position="1617"/>
        <end position="1656"/>
    </location>
</feature>
<feature type="domain" description="EGF-like" evidence="9">
    <location>
        <begin position="1267"/>
        <end position="1306"/>
    </location>
</feature>
<comment type="caution">
    <text evidence="6">Lacks conserved residue(s) required for the propagation of feature annotation.</text>
</comment>
<dbReference type="InterPro" id="IPR049883">
    <property type="entry name" value="NOTCH1_EGF-like"/>
</dbReference>
<dbReference type="InterPro" id="IPR000152">
    <property type="entry name" value="EGF-type_Asp/Asn_hydroxyl_site"/>
</dbReference>
<keyword evidence="5" id="KW-0325">Glycoprotein</keyword>
<evidence type="ECO:0000259" key="8">
    <source>
        <dbReference type="PROSITE" id="PS50024"/>
    </source>
</evidence>
<dbReference type="Pfam" id="PF07645">
    <property type="entry name" value="EGF_CA"/>
    <property type="match status" value="23"/>
</dbReference>
<dbReference type="Gene3D" id="2.10.25.10">
    <property type="entry name" value="Laminin"/>
    <property type="match status" value="28"/>
</dbReference>
<dbReference type="PROSITE" id="PS50234">
    <property type="entry name" value="VWFA"/>
    <property type="match status" value="1"/>
</dbReference>
<dbReference type="PROSITE" id="PS01186">
    <property type="entry name" value="EGF_2"/>
    <property type="match status" value="1"/>
</dbReference>
<name>A0A3P7L6D7_THECL</name>
<feature type="domain" description="EGF-like" evidence="9">
    <location>
        <begin position="57"/>
        <end position="95"/>
    </location>
</feature>
<dbReference type="PRINTS" id="PR00453">
    <property type="entry name" value="VWFADOMAIN"/>
</dbReference>
<dbReference type="SMART" id="SM00200">
    <property type="entry name" value="SEA"/>
    <property type="match status" value="2"/>
</dbReference>
<dbReference type="PROSITE" id="PS50026">
    <property type="entry name" value="EGF_3"/>
    <property type="match status" value="34"/>
</dbReference>
<feature type="domain" description="VWFA" evidence="10">
    <location>
        <begin position="623"/>
        <end position="802"/>
    </location>
</feature>
<dbReference type="STRING" id="103827.A0A3P7L6D7"/>
<organism evidence="11 12">
    <name type="scientific">Thelazia callipaeda</name>
    <name type="common">Oriental eyeworm</name>
    <name type="synonym">Parasitic nematode</name>
    <dbReference type="NCBI Taxonomy" id="103827"/>
    <lineage>
        <taxon>Eukaryota</taxon>
        <taxon>Metazoa</taxon>
        <taxon>Ecdysozoa</taxon>
        <taxon>Nematoda</taxon>
        <taxon>Chromadorea</taxon>
        <taxon>Rhabditida</taxon>
        <taxon>Spirurina</taxon>
        <taxon>Spiruromorpha</taxon>
        <taxon>Thelazioidea</taxon>
        <taxon>Thelaziidae</taxon>
        <taxon>Thelazia</taxon>
    </lineage>
</organism>
<evidence type="ECO:0000256" key="2">
    <source>
        <dbReference type="ARBA" id="ARBA00022729"/>
    </source>
</evidence>
<feature type="domain" description="EGF-like" evidence="9">
    <location>
        <begin position="2778"/>
        <end position="2814"/>
    </location>
</feature>
<dbReference type="OrthoDB" id="4405280at2759"/>
<dbReference type="InterPro" id="IPR009030">
    <property type="entry name" value="Growth_fac_rcpt_cys_sf"/>
</dbReference>
<feature type="domain" description="EGF-like" evidence="9">
    <location>
        <begin position="1113"/>
        <end position="1160"/>
    </location>
</feature>
<accession>A0A3P7L6D7</accession>
<dbReference type="Pfam" id="PF00092">
    <property type="entry name" value="VWA"/>
    <property type="match status" value="1"/>
</dbReference>
<feature type="domain" description="EGF-like" evidence="9">
    <location>
        <begin position="253"/>
        <end position="293"/>
    </location>
</feature>
<dbReference type="Pfam" id="PF12661">
    <property type="entry name" value="hEGF"/>
    <property type="match status" value="2"/>
</dbReference>
<feature type="domain" description="EGF-like" evidence="9">
    <location>
        <begin position="1419"/>
        <end position="1457"/>
    </location>
</feature>
<feature type="disulfide bond" evidence="6">
    <location>
        <begin position="2804"/>
        <end position="2813"/>
    </location>
</feature>
<dbReference type="SUPFAM" id="SSF53300">
    <property type="entry name" value="vWA-like"/>
    <property type="match status" value="1"/>
</dbReference>
<dbReference type="CDD" id="cd00054">
    <property type="entry name" value="EGF_CA"/>
    <property type="match status" value="13"/>
</dbReference>
<feature type="transmembrane region" description="Helical" evidence="7">
    <location>
        <begin position="2822"/>
        <end position="2844"/>
    </location>
</feature>
<feature type="disulfide bond" evidence="6">
    <location>
        <begin position="1984"/>
        <end position="2001"/>
    </location>
</feature>
<evidence type="ECO:0000313" key="11">
    <source>
        <dbReference type="EMBL" id="VDN05893.1"/>
    </source>
</evidence>
<feature type="domain" description="EGF-like" evidence="9">
    <location>
        <begin position="2075"/>
        <end position="2114"/>
    </location>
</feature>
<proteinExistence type="predicted"/>
<dbReference type="SUPFAM" id="SSF57196">
    <property type="entry name" value="EGF/Laminin"/>
    <property type="match status" value="8"/>
</dbReference>
<sequence length="2900" mass="321904">MFNITVSDPCQDQSLNDCDTVAECYSEQPGYFQCRCPTGFADISEDFRFPGRKCKKAVDECALGTHECDENAKCEDTLDGYKCHCKPGWIDDGESLQLKPGRACKKANLCANIVCAKEAECQETDLGPVCECFSGYLDVSRQHGMAAGHVCRKVINECATGKHDCSSSASCIDTADSFTCRCRDGFRDESPDLTSRPGRVCVRAIIPEPPECDVNDPMSCDSKKKEVCLFINGTYKCQCAAGYGRLPDGRCLVINECDDQRLNDCSPDADCIDQADGYICRCRSGFADVSIPSTPGRICRARINECTEPQKYNVDCDKNAVCIDTDDDYTCKCRPGFADISSSFERLPGRRCIEAVNECLNSNLNDCSENAICEDAKEGYICTCRQGFVDASHNITHYPGRVCHKPKHEKIRDNTIVLHNLDRCDPKKPNCRTNEICTDRKARGQFICDCTENAFRFTDGTCRFYAACVGVNDCDENAVCANAFDSYKCQCRPGYIDISPDPATKPGRVCKELINECATGSHTCSPHATCIDATDGYICICADGFVDTSSQFQLAPGRRCSNASNECADRTLNTCDENADCIDTPDSYVCQCYPGFVDVSSSAKLQPGRVCTVQTTCPKQKTDLMFLIDGSGSIGSYVFKNEVLRFVKEFVELFDIGLENTRVGLIQYSDQIRHEFDLNQYTDKTSVINAISQIQYLTGLTRTGSAIQHMITEGFSERRGARTKGDDVTRVAIVITDGRSQDNVTEPALNTRNSNVNMFSVGVTDHVLASELELIAGSPSRWFHVDKFNDLDTRLRSLIQKAACPPSDVRPLPYGGCNPTTQTGCNRALNEICEQTNGVTRCVCPKEFQRHPSTRRCGGEQCNPDLPTSCPHPEICMITPFSNYLCVCPKGFSRDSRSGICLALETKRIEKQQKEPVVLSSQDADCYNGGMRCASNEHCVLGTNNIYRCECILGYERNLRTGDCSVPGFCNPALANPCDIRKREKCLLHSSGNYYSCQCNISEKRHPVTGICLYNECALGVHDCDSNARCIDTDDGFLCVCRSGFLDHSIDVVKKPGRKCVAEKNECEDGTHKCSPNAICTDTVQGYICRCKPGFIDFSPNPQSFGGVICKEIVNECQNPSLNTCHQDAICIDTADSYKCICKPGFTDLDELRDPGRKCQKVIHNVRCERGNNECDRNARCIQRGTNDYTCACPANYRDKSPDPNRPGRVCIPLIPECDNPTLNDCDSPDRAICTDTDEGYVCRCRLGFLDISPNITLKPGRLCKPLENECAKKLDDCARDGGICEDTPDSYTCRCAINYLDVSFDRQNRPGRKCKRLVDECQTGQNDCSPKATCTDTEDSYECACPVGYIDVSPDISHKPGRRCLLRVNECKENRHDCSANADCIDTAESFMCKCRDDFVDESPNIGSRPGRICRPALVDECRLGKHDCHQNAVCQDLSQGYTCHCKLEFIDESPNRSSLPGRLCIPRPTPPPVECQIDGSASSCKQEFKEVCRLINNEPKCTCPINYNRDPITKSCTVINECDFVQMNDCHPSAECIDEPHSYTCRCKPGFKDISPSDKPGRVCQPYINECQFPHLNDCHQNAKCIDKEDGYECQCNQGYMDRQPQRPGRLCKKMVDECLRSELNSCDKNANCIDEEDGYRCECKDGFLDVSPSPTFRGRACRRLINECSDPKLNDCDKISVCTDTTDSYLCECPQNSKDISPNPAFPGRVCLVFENECMTGKHDCDPNAVCRDNEQSFTCECAQGFTDRSPNRLNRPGRVCVELVDECASNRHTCSAQAECRDLEEGYTCECKDGFVDRSPNLLIQPGRVCGTPEVCPSNHECSSAAVCEPLGGNEYECTCIQGYLDQSPAGKKGRICVRNSACRDPRLNNCSRNAICYDELKGYRCECARGYVDRSPDGTQRGHVCEPPIPATPPPRHPCQDPLLNDCHPAGMCRATGSQTYTCECLQGYVDRSPDARKKPGRVCILTEPICLDASQNDCHPAAICSETQNEDKYTCRCRDGYIDQSPDKINRPGRICVEQINECLDRSLNDCDLLAVCQDLPDGYTCRCPVNTEDRSPNLSRPGRKCFQQVNECRNPSLNNCSRFADCIDHIDGYECRCREGYHDGSPEHPGTICNYIINECESANLNDCDHHAECIDLQGGYECRCPVPYRDESPHGHPGRICRFNECLNPSDNTCDKKYAVCEDLDDGYTCHCKAGFYDNSPNMQEPGRVCIEFQKVKLTTILPKDMPRIDGIPCGRNNYCATARNEVCVGGMECTCRPGEGRATSQDRCESVDRIPLSILVLNKDAETLLYSSEYGSSYSAPYVEITHLFSKDIGRSLGGTTYGPRYVTTDVNYITHPKTVNSSWPNGLLFNFSLAMLPSNAAIDVCDLWDQLAKSIQRTNGAIGGGPLRVASDYDQLNPCKPKLPEGEMCGTNFCNSALREICVAGSICGCKRGEKRLSSTDACRPVEAWNIALWIVRKDDENLAYSDILANPRHAITKELVRRFESGIGQCYPKTSLSASYITTEVNEIMDPVAINASWTRGILFNATVYFRKGAVKLPSDVYNMLVRYIIDQNNYQVGESGLYLNDYQPNPFKACWKNNCHPKGICYDLGPNAYRCECGSGYRDLDLSDPGRQCLPDTGYNECERREDNECSENARCVDQEHLYKCECLPSYTDASPEDAIPGSICVLDYCSDVNFCPKNTTCINQEHEAICQCDADYVDIRKSEKKAQLFNHDTLCLKMRDVDECALGLTNCSGVAECIDKTIGYECHCPEGYIDGNPEEPGRICGALLCDLCNSHGDCVHNSMTNNITCVCSDGWSGEFCDVAPSKVSVILLVILAVLFLLLTLCCLLYFCTKCICFKGRNLLYREPLAYRKGAWPWSTLEASTSSESGADFSALSAAGHDYYPEIG</sequence>
<dbReference type="FunFam" id="2.10.25.10:FF:000291">
    <property type="entry name" value="Transmembrane matrix receptor MUP-4"/>
    <property type="match status" value="6"/>
</dbReference>
<feature type="domain" description="EGF-like" evidence="9">
    <location>
        <begin position="2630"/>
        <end position="2669"/>
    </location>
</feature>
<feature type="domain" description="EGF-like" evidence="9">
    <location>
        <begin position="420"/>
        <end position="463"/>
    </location>
</feature>
<keyword evidence="12" id="KW-1185">Reference proteome</keyword>
<feature type="domain" description="EGF-like" evidence="9">
    <location>
        <begin position="563"/>
        <end position="602"/>
    </location>
</feature>